<keyword evidence="5 7" id="KW-0496">Mitochondrion</keyword>
<feature type="region of interest" description="Disordered" evidence="8">
    <location>
        <begin position="164"/>
        <end position="185"/>
    </location>
</feature>
<evidence type="ECO:0000256" key="4">
    <source>
        <dbReference type="ARBA" id="ARBA00022679"/>
    </source>
</evidence>
<evidence type="ECO:0000313" key="10">
    <source>
        <dbReference type="Proteomes" id="UP000807342"/>
    </source>
</evidence>
<accession>A0A9P5XMD8</accession>
<dbReference type="GO" id="GO:0032981">
    <property type="term" value="P:mitochondrial respiratory chain complex I assembly"/>
    <property type="evidence" value="ECO:0007669"/>
    <property type="project" value="TreeGrafter"/>
</dbReference>
<organism evidence="9 10">
    <name type="scientific">Macrolepiota fuliginosa MF-IS2</name>
    <dbReference type="NCBI Taxonomy" id="1400762"/>
    <lineage>
        <taxon>Eukaryota</taxon>
        <taxon>Fungi</taxon>
        <taxon>Dikarya</taxon>
        <taxon>Basidiomycota</taxon>
        <taxon>Agaricomycotina</taxon>
        <taxon>Agaricomycetes</taxon>
        <taxon>Agaricomycetidae</taxon>
        <taxon>Agaricales</taxon>
        <taxon>Agaricineae</taxon>
        <taxon>Agaricaceae</taxon>
        <taxon>Macrolepiota</taxon>
    </lineage>
</organism>
<evidence type="ECO:0000256" key="5">
    <source>
        <dbReference type="ARBA" id="ARBA00023128"/>
    </source>
</evidence>
<dbReference type="EC" id="2.1.1.320" evidence="7"/>
<proteinExistence type="inferred from homology"/>
<dbReference type="SUPFAM" id="SSF53335">
    <property type="entry name" value="S-adenosyl-L-methionine-dependent methyltransferases"/>
    <property type="match status" value="2"/>
</dbReference>
<evidence type="ECO:0000256" key="1">
    <source>
        <dbReference type="ARBA" id="ARBA00004173"/>
    </source>
</evidence>
<dbReference type="EMBL" id="MU151061">
    <property type="protein sequence ID" value="KAF9453493.1"/>
    <property type="molecule type" value="Genomic_DNA"/>
</dbReference>
<comment type="function">
    <text evidence="7">Arginine methyltransferase involved in the assembly or stability of mitochondrial NADH:ubiquinone oxidoreductase complex (complex I).</text>
</comment>
<gene>
    <name evidence="9" type="ORF">P691DRAFT_792556</name>
</gene>
<dbReference type="Pfam" id="PF02636">
    <property type="entry name" value="Methyltransf_28"/>
    <property type="match status" value="1"/>
</dbReference>
<keyword evidence="10" id="KW-1185">Reference proteome</keyword>
<evidence type="ECO:0000256" key="7">
    <source>
        <dbReference type="RuleBase" id="RU364114"/>
    </source>
</evidence>
<keyword evidence="4 7" id="KW-0808">Transferase</keyword>
<dbReference type="GO" id="GO:0005739">
    <property type="term" value="C:mitochondrion"/>
    <property type="evidence" value="ECO:0007669"/>
    <property type="project" value="UniProtKB-SubCell"/>
</dbReference>
<evidence type="ECO:0000256" key="3">
    <source>
        <dbReference type="ARBA" id="ARBA00022603"/>
    </source>
</evidence>
<dbReference type="Proteomes" id="UP000807342">
    <property type="component" value="Unassembled WGS sequence"/>
</dbReference>
<dbReference type="OrthoDB" id="438553at2759"/>
<evidence type="ECO:0000313" key="9">
    <source>
        <dbReference type="EMBL" id="KAF9453493.1"/>
    </source>
</evidence>
<dbReference type="AlphaFoldDB" id="A0A9P5XMD8"/>
<evidence type="ECO:0000256" key="8">
    <source>
        <dbReference type="SAM" id="MobiDB-lite"/>
    </source>
</evidence>
<dbReference type="GO" id="GO:0035243">
    <property type="term" value="F:protein-arginine omega-N symmetric methyltransferase activity"/>
    <property type="evidence" value="ECO:0007669"/>
    <property type="project" value="UniProtKB-EC"/>
</dbReference>
<reference evidence="9" key="1">
    <citation type="submission" date="2020-11" db="EMBL/GenBank/DDBJ databases">
        <authorList>
            <consortium name="DOE Joint Genome Institute"/>
            <person name="Ahrendt S."/>
            <person name="Riley R."/>
            <person name="Andreopoulos W."/>
            <person name="Labutti K."/>
            <person name="Pangilinan J."/>
            <person name="Ruiz-Duenas F.J."/>
            <person name="Barrasa J.M."/>
            <person name="Sanchez-Garcia M."/>
            <person name="Camarero S."/>
            <person name="Miyauchi S."/>
            <person name="Serrano A."/>
            <person name="Linde D."/>
            <person name="Babiker R."/>
            <person name="Drula E."/>
            <person name="Ayuso-Fernandez I."/>
            <person name="Pacheco R."/>
            <person name="Padilla G."/>
            <person name="Ferreira P."/>
            <person name="Barriuso J."/>
            <person name="Kellner H."/>
            <person name="Castanera R."/>
            <person name="Alfaro M."/>
            <person name="Ramirez L."/>
            <person name="Pisabarro A.G."/>
            <person name="Kuo A."/>
            <person name="Tritt A."/>
            <person name="Lipzen A."/>
            <person name="He G."/>
            <person name="Yan M."/>
            <person name="Ng V."/>
            <person name="Cullen D."/>
            <person name="Martin F."/>
            <person name="Rosso M.-N."/>
            <person name="Henrissat B."/>
            <person name="Hibbett D."/>
            <person name="Martinez A.T."/>
            <person name="Grigoriev I.V."/>
        </authorList>
    </citation>
    <scope>NUCLEOTIDE SEQUENCE</scope>
    <source>
        <strain evidence="9">MF-IS2</strain>
    </source>
</reference>
<comment type="similarity">
    <text evidence="2 7">Belongs to the NDUFAF7 family.</text>
</comment>
<dbReference type="InterPro" id="IPR038375">
    <property type="entry name" value="NDUFAF7_sf"/>
</dbReference>
<dbReference type="InterPro" id="IPR003788">
    <property type="entry name" value="NDUFAF7"/>
</dbReference>
<sequence length="427" mass="46824">MQLCLSHPTHGYYMNSSNPVFGSQGDFITSPEISQVFGELIGVWLLSQWANAGSPSSVRFVELGPGRGTLMDDILRVVSQLRPSHDPVDVHLVETSQALRAVQEQKLLHASKRNIKLHFHHSISDVPQNPSQYTMLVAHEFFDALPVHLLQRKETGWHEVMIDTDRSSTSTSTSTSTQTTSTNSQIIPHLRRVLSPGPTAASTLLGLSSSRFHNLPIGSFIEVSPAAFKIARQVAQIVSGITAPESESALDPTPLKNLGIKKQEVVPGSRLSVGGCGLIIDYGGDKVYGDSFRAFKQHKIVDVFHRPGECDLTTNVDFAYLKEAMSDLVIPHGPISQRTFLTRMGIDLRVDALARSAKTDERRAAIRSSAKRITDRTGMGEEYKVLGVTSVSRHEGLVGAEVWPFEVKEERRAEDCVHVGSSGKGKE</sequence>
<keyword evidence="3 7" id="KW-0489">Methyltransferase</keyword>
<dbReference type="PANTHER" id="PTHR12049:SF7">
    <property type="entry name" value="PROTEIN ARGININE METHYLTRANSFERASE NDUFAF7, MITOCHONDRIAL"/>
    <property type="match status" value="1"/>
</dbReference>
<evidence type="ECO:0000256" key="6">
    <source>
        <dbReference type="ARBA" id="ARBA00048612"/>
    </source>
</evidence>
<protein>
    <recommendedName>
        <fullName evidence="7">Protein arginine methyltransferase NDUFAF7</fullName>
        <ecNumber evidence="7">2.1.1.320</ecNumber>
    </recommendedName>
</protein>
<comment type="caution">
    <text evidence="9">The sequence shown here is derived from an EMBL/GenBank/DDBJ whole genome shotgun (WGS) entry which is preliminary data.</text>
</comment>
<dbReference type="GO" id="GO:0032259">
    <property type="term" value="P:methylation"/>
    <property type="evidence" value="ECO:0007669"/>
    <property type="project" value="UniProtKB-KW"/>
</dbReference>
<dbReference type="Gene3D" id="3.40.50.12710">
    <property type="match status" value="1"/>
</dbReference>
<dbReference type="InterPro" id="IPR029063">
    <property type="entry name" value="SAM-dependent_MTases_sf"/>
</dbReference>
<comment type="catalytic activity">
    <reaction evidence="6 7">
        <text>L-arginyl-[protein] + 2 S-adenosyl-L-methionine = N(omega),N(omega)'-dimethyl-L-arginyl-[protein] + 2 S-adenosyl-L-homocysteine + 2 H(+)</text>
        <dbReference type="Rhea" id="RHEA:48108"/>
        <dbReference type="Rhea" id="RHEA-COMP:10532"/>
        <dbReference type="Rhea" id="RHEA-COMP:11992"/>
        <dbReference type="ChEBI" id="CHEBI:15378"/>
        <dbReference type="ChEBI" id="CHEBI:29965"/>
        <dbReference type="ChEBI" id="CHEBI:57856"/>
        <dbReference type="ChEBI" id="CHEBI:59789"/>
        <dbReference type="ChEBI" id="CHEBI:88221"/>
        <dbReference type="EC" id="2.1.1.320"/>
    </reaction>
</comment>
<evidence type="ECO:0000256" key="2">
    <source>
        <dbReference type="ARBA" id="ARBA00005891"/>
    </source>
</evidence>
<name>A0A9P5XMD8_9AGAR</name>
<feature type="compositionally biased region" description="Low complexity" evidence="8">
    <location>
        <begin position="167"/>
        <end position="185"/>
    </location>
</feature>
<dbReference type="PANTHER" id="PTHR12049">
    <property type="entry name" value="PROTEIN ARGININE METHYLTRANSFERASE NDUFAF7, MITOCHONDRIAL"/>
    <property type="match status" value="1"/>
</dbReference>
<comment type="subcellular location">
    <subcellularLocation>
        <location evidence="1 7">Mitochondrion</location>
    </subcellularLocation>
</comment>